<dbReference type="Pfam" id="PF11700">
    <property type="entry name" value="ATG22"/>
    <property type="match status" value="1"/>
</dbReference>
<evidence type="ECO:0000256" key="4">
    <source>
        <dbReference type="ARBA" id="ARBA00022989"/>
    </source>
</evidence>
<feature type="transmembrane region" description="Helical" evidence="6">
    <location>
        <begin position="60"/>
        <end position="80"/>
    </location>
</feature>
<feature type="transmembrane region" description="Helical" evidence="6">
    <location>
        <begin position="307"/>
        <end position="325"/>
    </location>
</feature>
<dbReference type="AlphaFoldDB" id="A0A7C0WUZ9"/>
<protein>
    <submittedName>
        <fullName evidence="7">MFS transporter</fullName>
    </submittedName>
</protein>
<feature type="transmembrane region" description="Helical" evidence="6">
    <location>
        <begin position="393"/>
        <end position="414"/>
    </location>
</feature>
<feature type="transmembrane region" description="Helical" evidence="6">
    <location>
        <begin position="274"/>
        <end position="298"/>
    </location>
</feature>
<feature type="transmembrane region" description="Helical" evidence="6">
    <location>
        <begin position="331"/>
        <end position="353"/>
    </location>
</feature>
<dbReference type="GO" id="GO:0012505">
    <property type="term" value="C:endomembrane system"/>
    <property type="evidence" value="ECO:0007669"/>
    <property type="project" value="UniProtKB-SubCell"/>
</dbReference>
<dbReference type="Proteomes" id="UP000886355">
    <property type="component" value="Unassembled WGS sequence"/>
</dbReference>
<evidence type="ECO:0000256" key="2">
    <source>
        <dbReference type="ARBA" id="ARBA00022448"/>
    </source>
</evidence>
<name>A0A7C0WUZ9_9BACT</name>
<feature type="transmembrane region" description="Helical" evidence="6">
    <location>
        <begin position="20"/>
        <end position="40"/>
    </location>
</feature>
<accession>A0A7C0WUZ9</accession>
<dbReference type="InterPro" id="IPR050495">
    <property type="entry name" value="ATG22/LtaA_families"/>
</dbReference>
<keyword evidence="3 6" id="KW-0812">Transmembrane</keyword>
<feature type="transmembrane region" description="Helical" evidence="6">
    <location>
        <begin position="234"/>
        <end position="254"/>
    </location>
</feature>
<feature type="transmembrane region" description="Helical" evidence="6">
    <location>
        <begin position="118"/>
        <end position="139"/>
    </location>
</feature>
<keyword evidence="2" id="KW-0813">Transport</keyword>
<proteinExistence type="predicted"/>
<dbReference type="PANTHER" id="PTHR23519">
    <property type="entry name" value="AUTOPHAGY-RELATED PROTEIN 22"/>
    <property type="match status" value="1"/>
</dbReference>
<evidence type="ECO:0000313" key="7">
    <source>
        <dbReference type="EMBL" id="HDL89645.1"/>
    </source>
</evidence>
<reference evidence="7" key="1">
    <citation type="journal article" date="2020" name="mSystems">
        <title>Genome- and Community-Level Interaction Insights into Carbon Utilization and Element Cycling Functions of Hydrothermarchaeota in Hydrothermal Sediment.</title>
        <authorList>
            <person name="Zhou Z."/>
            <person name="Liu Y."/>
            <person name="Xu W."/>
            <person name="Pan J."/>
            <person name="Luo Z.H."/>
            <person name="Li M."/>
        </authorList>
    </citation>
    <scope>NUCLEOTIDE SEQUENCE [LARGE SCALE GENOMIC DNA]</scope>
    <source>
        <strain evidence="7">HyVt-19</strain>
    </source>
</reference>
<comment type="subcellular location">
    <subcellularLocation>
        <location evidence="1">Endomembrane system</location>
        <topology evidence="1">Multi-pass membrane protein</topology>
    </subcellularLocation>
</comment>
<dbReference type="SUPFAM" id="SSF103473">
    <property type="entry name" value="MFS general substrate transporter"/>
    <property type="match status" value="1"/>
</dbReference>
<evidence type="ECO:0000256" key="5">
    <source>
        <dbReference type="ARBA" id="ARBA00023136"/>
    </source>
</evidence>
<keyword evidence="5 6" id="KW-0472">Membrane</keyword>
<evidence type="ECO:0000256" key="1">
    <source>
        <dbReference type="ARBA" id="ARBA00004127"/>
    </source>
</evidence>
<dbReference type="InterPro" id="IPR024671">
    <property type="entry name" value="Atg22-like"/>
</dbReference>
<dbReference type="Gene3D" id="1.20.1250.20">
    <property type="entry name" value="MFS general substrate transporter like domains"/>
    <property type="match status" value="2"/>
</dbReference>
<dbReference type="EMBL" id="DQZW01000092">
    <property type="protein sequence ID" value="HDL89645.1"/>
    <property type="molecule type" value="Genomic_DNA"/>
</dbReference>
<dbReference type="PANTHER" id="PTHR23519:SF1">
    <property type="entry name" value="AUTOPHAGY-RELATED PROTEIN 22"/>
    <property type="match status" value="1"/>
</dbReference>
<feature type="transmembrane region" description="Helical" evidence="6">
    <location>
        <begin position="151"/>
        <end position="176"/>
    </location>
</feature>
<feature type="transmembrane region" description="Helical" evidence="6">
    <location>
        <begin position="92"/>
        <end position="112"/>
    </location>
</feature>
<feature type="transmembrane region" description="Helical" evidence="6">
    <location>
        <begin position="365"/>
        <end position="387"/>
    </location>
</feature>
<organism evidence="7">
    <name type="scientific">Thermodesulforhabdus norvegica</name>
    <dbReference type="NCBI Taxonomy" id="39841"/>
    <lineage>
        <taxon>Bacteria</taxon>
        <taxon>Pseudomonadati</taxon>
        <taxon>Thermodesulfobacteriota</taxon>
        <taxon>Syntrophobacteria</taxon>
        <taxon>Syntrophobacterales</taxon>
        <taxon>Thermodesulforhabdaceae</taxon>
        <taxon>Thermodesulforhabdus</taxon>
    </lineage>
</organism>
<evidence type="ECO:0000256" key="3">
    <source>
        <dbReference type="ARBA" id="ARBA00022692"/>
    </source>
</evidence>
<gene>
    <name evidence="7" type="ORF">ENG14_01935</name>
</gene>
<comment type="caution">
    <text evidence="7">The sequence shown here is derived from an EMBL/GenBank/DDBJ whole genome shotgun (WGS) entry which is preliminary data.</text>
</comment>
<sequence length="428" mass="47147">MDDKKKLWIAWSFYDWANSAFATSLLAGLLPVYFATMVVPEEGVQIDGAFFNLHLSGVAIWTYGVSASVLFATLIAPLLGYIADFKGIRKQLFVIVTVVGCLSSTCLFWAYPGWVWEVISLFGVAYISFMWSEVLYNSYLLDIAEAKEQDVLSGLGYALGYAGGGLLLAIHLWILARHSSELSADRYQIIRFCLGSVGIWWFLFSTPALFILPRDPVKAGQAKKLQRFHFFPRLKGISKGLIIFLVAFFLYNNGVQTVIATASIYGSKQLHLPVYQLMGAVLFTQFVGVPGACVFAWLGKWLGTKRALVASLFCWILIVSYAMIMESAREFWVLAGFVGVVIGGTQSLSRSFFAKMIPAQASGYFGFYAIGGKVSAVLGPFIFGMVYEIVGNLRYAVGSTLTFFIVGLILLTAVPDNAGKNEIISRND</sequence>
<keyword evidence="4 6" id="KW-1133">Transmembrane helix</keyword>
<evidence type="ECO:0000256" key="6">
    <source>
        <dbReference type="SAM" id="Phobius"/>
    </source>
</evidence>
<feature type="transmembrane region" description="Helical" evidence="6">
    <location>
        <begin position="188"/>
        <end position="213"/>
    </location>
</feature>
<dbReference type="InterPro" id="IPR036259">
    <property type="entry name" value="MFS_trans_sf"/>
</dbReference>